<reference evidence="2" key="2">
    <citation type="submission" date="2021-02" db="EMBL/GenBank/DDBJ databases">
        <authorList>
            <person name="Bekaert M."/>
        </authorList>
    </citation>
    <scope>NUCLEOTIDE SEQUENCE</scope>
    <source>
        <strain evidence="2">IoA-00</strain>
    </source>
</reference>
<accession>A0A0K2V8J1</accession>
<feature type="chain" id="PRO_5036294080" evidence="1">
    <location>
        <begin position="22"/>
        <end position="138"/>
    </location>
</feature>
<evidence type="ECO:0000256" key="1">
    <source>
        <dbReference type="SAM" id="SignalP"/>
    </source>
</evidence>
<feature type="signal peptide" evidence="1">
    <location>
        <begin position="1"/>
        <end position="21"/>
    </location>
</feature>
<organism evidence="3">
    <name type="scientific">Lepeophtheirus salmonis</name>
    <name type="common">Salmon louse</name>
    <name type="synonym">Caligus salmonis</name>
    <dbReference type="NCBI Taxonomy" id="72036"/>
    <lineage>
        <taxon>Eukaryota</taxon>
        <taxon>Metazoa</taxon>
        <taxon>Ecdysozoa</taxon>
        <taxon>Arthropoda</taxon>
        <taxon>Crustacea</taxon>
        <taxon>Multicrustacea</taxon>
        <taxon>Hexanauplia</taxon>
        <taxon>Copepoda</taxon>
        <taxon>Siphonostomatoida</taxon>
        <taxon>Caligidae</taxon>
        <taxon>Lepeophtheirus</taxon>
    </lineage>
</organism>
<dbReference type="AlphaFoldDB" id="A0A0K2V8J1"/>
<keyword evidence="4" id="KW-1185">Reference proteome</keyword>
<reference evidence="3" key="1">
    <citation type="submission" date="2014-05" db="EMBL/GenBank/DDBJ databases">
        <authorList>
            <person name="Chronopoulou M."/>
        </authorList>
    </citation>
    <scope>NUCLEOTIDE SEQUENCE</scope>
    <source>
        <tissue evidence="3">Whole organism</tissue>
    </source>
</reference>
<proteinExistence type="predicted"/>
<dbReference type="EMBL" id="HACA01028895">
    <property type="protein sequence ID" value="CDW46256.1"/>
    <property type="molecule type" value="Transcribed_RNA"/>
</dbReference>
<dbReference type="Proteomes" id="UP000675881">
    <property type="component" value="Chromosome 11"/>
</dbReference>
<name>A0A0K2V8J1_LEPSM</name>
<dbReference type="OrthoDB" id="10420528at2759"/>
<evidence type="ECO:0000313" key="3">
    <source>
        <dbReference type="EMBL" id="CDW46256.1"/>
    </source>
</evidence>
<sequence length="138" mass="15322">MNRLVGLCLFIAIGTLSYASANSPPVPIKSTQDVSDPEIQKVALETTKFLYHLFDTSKACPLYIKDVIRATKQSFPSTVYELELQVETNGADFDCDYVLKNCANIQVQQPPTNLCPGNQFCLFPENLNNINCVDIILS</sequence>
<gene>
    <name evidence="2" type="ORF">LSAA_2972</name>
</gene>
<dbReference type="EMBL" id="HG994590">
    <property type="protein sequence ID" value="CAF2813191.1"/>
    <property type="molecule type" value="Genomic_DNA"/>
</dbReference>
<protein>
    <submittedName>
        <fullName evidence="2">(salmon louse) hypothetical protein</fullName>
    </submittedName>
</protein>
<evidence type="ECO:0000313" key="2">
    <source>
        <dbReference type="EMBL" id="CAF2813191.1"/>
    </source>
</evidence>
<evidence type="ECO:0000313" key="4">
    <source>
        <dbReference type="Proteomes" id="UP000675881"/>
    </source>
</evidence>
<keyword evidence="1" id="KW-0732">Signal</keyword>